<evidence type="ECO:0000313" key="2">
    <source>
        <dbReference type="Proteomes" id="UP000006038"/>
    </source>
</evidence>
<dbReference type="AlphaFoldDB" id="J3N481"/>
<accession>J3N481</accession>
<evidence type="ECO:0000313" key="1">
    <source>
        <dbReference type="EnsemblPlants" id="OB10G23290.1"/>
    </source>
</evidence>
<proteinExistence type="predicted"/>
<name>J3N481_ORYBR</name>
<sequence length="61" mass="6993">MMVMELGILLIPLTLVFAPCRRLVLLLRRLQELQRSIMHPSFTSGDMLSRFSSLNSMALML</sequence>
<dbReference type="EnsemblPlants" id="OB10G23290.1">
    <property type="protein sequence ID" value="OB10G23290.1"/>
    <property type="gene ID" value="OB10G23290"/>
</dbReference>
<reference evidence="1" key="1">
    <citation type="journal article" date="2013" name="Nat. Commun.">
        <title>Whole-genome sequencing of Oryza brachyantha reveals mechanisms underlying Oryza genome evolution.</title>
        <authorList>
            <person name="Chen J."/>
            <person name="Huang Q."/>
            <person name="Gao D."/>
            <person name="Wang J."/>
            <person name="Lang Y."/>
            <person name="Liu T."/>
            <person name="Li B."/>
            <person name="Bai Z."/>
            <person name="Luis Goicoechea J."/>
            <person name="Liang C."/>
            <person name="Chen C."/>
            <person name="Zhang W."/>
            <person name="Sun S."/>
            <person name="Liao Y."/>
            <person name="Zhang X."/>
            <person name="Yang L."/>
            <person name="Song C."/>
            <person name="Wang M."/>
            <person name="Shi J."/>
            <person name="Liu G."/>
            <person name="Liu J."/>
            <person name="Zhou H."/>
            <person name="Zhou W."/>
            <person name="Yu Q."/>
            <person name="An N."/>
            <person name="Chen Y."/>
            <person name="Cai Q."/>
            <person name="Wang B."/>
            <person name="Liu B."/>
            <person name="Min J."/>
            <person name="Huang Y."/>
            <person name="Wu H."/>
            <person name="Li Z."/>
            <person name="Zhang Y."/>
            <person name="Yin Y."/>
            <person name="Song W."/>
            <person name="Jiang J."/>
            <person name="Jackson S.A."/>
            <person name="Wing R.A."/>
            <person name="Wang J."/>
            <person name="Chen M."/>
        </authorList>
    </citation>
    <scope>NUCLEOTIDE SEQUENCE [LARGE SCALE GENOMIC DNA]</scope>
    <source>
        <strain evidence="1">cv. IRGC 101232</strain>
    </source>
</reference>
<keyword evidence="2" id="KW-1185">Reference proteome</keyword>
<reference evidence="1" key="2">
    <citation type="submission" date="2013-04" db="UniProtKB">
        <authorList>
            <consortium name="EnsemblPlants"/>
        </authorList>
    </citation>
    <scope>IDENTIFICATION</scope>
</reference>
<dbReference type="Proteomes" id="UP000006038">
    <property type="component" value="Chromosome 10"/>
</dbReference>
<organism evidence="1">
    <name type="scientific">Oryza brachyantha</name>
    <name type="common">malo sina</name>
    <dbReference type="NCBI Taxonomy" id="4533"/>
    <lineage>
        <taxon>Eukaryota</taxon>
        <taxon>Viridiplantae</taxon>
        <taxon>Streptophyta</taxon>
        <taxon>Embryophyta</taxon>
        <taxon>Tracheophyta</taxon>
        <taxon>Spermatophyta</taxon>
        <taxon>Magnoliopsida</taxon>
        <taxon>Liliopsida</taxon>
        <taxon>Poales</taxon>
        <taxon>Poaceae</taxon>
        <taxon>BOP clade</taxon>
        <taxon>Oryzoideae</taxon>
        <taxon>Oryzeae</taxon>
        <taxon>Oryzinae</taxon>
        <taxon>Oryza</taxon>
    </lineage>
</organism>
<dbReference type="Gramene" id="OB10G23290.1">
    <property type="protein sequence ID" value="OB10G23290.1"/>
    <property type="gene ID" value="OB10G23290"/>
</dbReference>
<protein>
    <submittedName>
        <fullName evidence="1">Uncharacterized protein</fullName>
    </submittedName>
</protein>
<dbReference type="HOGENOM" id="CLU_191122_1_0_1"/>
<dbReference type="eggNOG" id="ENOG502T0YT">
    <property type="taxonomic scope" value="Eukaryota"/>
</dbReference>